<dbReference type="AlphaFoldDB" id="A0A0V0TPZ3"/>
<organism evidence="1 2">
    <name type="scientific">Trichinella murrelli</name>
    <dbReference type="NCBI Taxonomy" id="144512"/>
    <lineage>
        <taxon>Eukaryota</taxon>
        <taxon>Metazoa</taxon>
        <taxon>Ecdysozoa</taxon>
        <taxon>Nematoda</taxon>
        <taxon>Enoplea</taxon>
        <taxon>Dorylaimia</taxon>
        <taxon>Trichinellida</taxon>
        <taxon>Trichinellidae</taxon>
        <taxon>Trichinella</taxon>
    </lineage>
</organism>
<comment type="caution">
    <text evidence="1">The sequence shown here is derived from an EMBL/GenBank/DDBJ whole genome shotgun (WGS) entry which is preliminary data.</text>
</comment>
<dbReference type="EMBL" id="JYDJ01000192">
    <property type="protein sequence ID" value="KRX40695.1"/>
    <property type="molecule type" value="Genomic_DNA"/>
</dbReference>
<reference evidence="1 2" key="1">
    <citation type="submission" date="2015-01" db="EMBL/GenBank/DDBJ databases">
        <title>Evolution of Trichinella species and genotypes.</title>
        <authorList>
            <person name="Korhonen P.K."/>
            <person name="Edoardo P."/>
            <person name="Giuseppe L.R."/>
            <person name="Gasser R.B."/>
        </authorList>
    </citation>
    <scope>NUCLEOTIDE SEQUENCE [LARGE SCALE GENOMIC DNA]</scope>
    <source>
        <strain evidence="1">ISS417</strain>
    </source>
</reference>
<accession>A0A0V0TPZ3</accession>
<dbReference type="Proteomes" id="UP000055048">
    <property type="component" value="Unassembled WGS sequence"/>
</dbReference>
<protein>
    <submittedName>
        <fullName evidence="1">Uncharacterized protein</fullName>
    </submittedName>
</protein>
<name>A0A0V0TPZ3_9BILA</name>
<evidence type="ECO:0000313" key="1">
    <source>
        <dbReference type="EMBL" id="KRX40695.1"/>
    </source>
</evidence>
<gene>
    <name evidence="1" type="ORF">T05_12341</name>
</gene>
<sequence>MFQKEEQNVKLVMSKLDFHFCIQLCEVPYFTECFTLSYQFAVVGSTSENDHFHFVASRTCKLVNYSKRSLQNMQKF</sequence>
<evidence type="ECO:0000313" key="2">
    <source>
        <dbReference type="Proteomes" id="UP000055048"/>
    </source>
</evidence>
<proteinExistence type="predicted"/>
<keyword evidence="2" id="KW-1185">Reference proteome</keyword>